<dbReference type="EnsemblPlants" id="TuG1812G0200004513.01.T02">
    <property type="protein sequence ID" value="TuG1812G0200004513.01.T02"/>
    <property type="gene ID" value="TuG1812G0200004513.01"/>
</dbReference>
<protein>
    <submittedName>
        <fullName evidence="2">Uncharacterized protein</fullName>
    </submittedName>
</protein>
<feature type="compositionally biased region" description="Polar residues" evidence="1">
    <location>
        <begin position="64"/>
        <end position="74"/>
    </location>
</feature>
<keyword evidence="3" id="KW-1185">Reference proteome</keyword>
<dbReference type="AlphaFoldDB" id="A0A8R7PIR5"/>
<organism evidence="2 3">
    <name type="scientific">Triticum urartu</name>
    <name type="common">Red wild einkorn</name>
    <name type="synonym">Crithodium urartu</name>
    <dbReference type="NCBI Taxonomy" id="4572"/>
    <lineage>
        <taxon>Eukaryota</taxon>
        <taxon>Viridiplantae</taxon>
        <taxon>Streptophyta</taxon>
        <taxon>Embryophyta</taxon>
        <taxon>Tracheophyta</taxon>
        <taxon>Spermatophyta</taxon>
        <taxon>Magnoliopsida</taxon>
        <taxon>Liliopsida</taxon>
        <taxon>Poales</taxon>
        <taxon>Poaceae</taxon>
        <taxon>BOP clade</taxon>
        <taxon>Pooideae</taxon>
        <taxon>Triticodae</taxon>
        <taxon>Triticeae</taxon>
        <taxon>Triticinae</taxon>
        <taxon>Triticum</taxon>
    </lineage>
</organism>
<evidence type="ECO:0000313" key="2">
    <source>
        <dbReference type="EnsemblPlants" id="TuG1812G0200004513.01.T02"/>
    </source>
</evidence>
<evidence type="ECO:0000313" key="3">
    <source>
        <dbReference type="Proteomes" id="UP000015106"/>
    </source>
</evidence>
<proteinExistence type="predicted"/>
<evidence type="ECO:0000256" key="1">
    <source>
        <dbReference type="SAM" id="MobiDB-lite"/>
    </source>
</evidence>
<reference evidence="2" key="2">
    <citation type="submission" date="2018-03" db="EMBL/GenBank/DDBJ databases">
        <title>The Triticum urartu genome reveals the dynamic nature of wheat genome evolution.</title>
        <authorList>
            <person name="Ling H."/>
            <person name="Ma B."/>
            <person name="Shi X."/>
            <person name="Liu H."/>
            <person name="Dong L."/>
            <person name="Sun H."/>
            <person name="Cao Y."/>
            <person name="Gao Q."/>
            <person name="Zheng S."/>
            <person name="Li Y."/>
            <person name="Yu Y."/>
            <person name="Du H."/>
            <person name="Qi M."/>
            <person name="Li Y."/>
            <person name="Yu H."/>
            <person name="Cui Y."/>
            <person name="Wang N."/>
            <person name="Chen C."/>
            <person name="Wu H."/>
            <person name="Zhao Y."/>
            <person name="Zhang J."/>
            <person name="Li Y."/>
            <person name="Zhou W."/>
            <person name="Zhang B."/>
            <person name="Hu W."/>
            <person name="Eijk M."/>
            <person name="Tang J."/>
            <person name="Witsenboer H."/>
            <person name="Zhao S."/>
            <person name="Li Z."/>
            <person name="Zhang A."/>
            <person name="Wang D."/>
            <person name="Liang C."/>
        </authorList>
    </citation>
    <scope>NUCLEOTIDE SEQUENCE [LARGE SCALE GENOMIC DNA]</scope>
    <source>
        <strain evidence="2">cv. G1812</strain>
    </source>
</reference>
<sequence>MAAAVFTPSHHGCRSTHGRSSKLQAWMDGFRKVSFLPGWSELQIPSGPPEPAISASSSPLPLGITSSPNASSAPSDRPQREIGHGGNKTARRCAFLQHIRRKKKQYEVLVCIKLLSLIFCRISSFYGTVHGNYLQGLCPLQVDYLIGRAKCNRRSSSAATRQTPSKKDLPLSLLMVSNSKMSKRGLSLFGIRYNHLIHYCSWASYLKKIFFGFCKVCG</sequence>
<feature type="region of interest" description="Disordered" evidence="1">
    <location>
        <begin position="64"/>
        <end position="86"/>
    </location>
</feature>
<reference evidence="2" key="3">
    <citation type="submission" date="2022-06" db="UniProtKB">
        <authorList>
            <consortium name="EnsemblPlants"/>
        </authorList>
    </citation>
    <scope>IDENTIFICATION</scope>
</reference>
<accession>A0A8R7PIR5</accession>
<reference evidence="3" key="1">
    <citation type="journal article" date="2013" name="Nature">
        <title>Draft genome of the wheat A-genome progenitor Triticum urartu.</title>
        <authorList>
            <person name="Ling H.Q."/>
            <person name="Zhao S."/>
            <person name="Liu D."/>
            <person name="Wang J."/>
            <person name="Sun H."/>
            <person name="Zhang C."/>
            <person name="Fan H."/>
            <person name="Li D."/>
            <person name="Dong L."/>
            <person name="Tao Y."/>
            <person name="Gao C."/>
            <person name="Wu H."/>
            <person name="Li Y."/>
            <person name="Cui Y."/>
            <person name="Guo X."/>
            <person name="Zheng S."/>
            <person name="Wang B."/>
            <person name="Yu K."/>
            <person name="Liang Q."/>
            <person name="Yang W."/>
            <person name="Lou X."/>
            <person name="Chen J."/>
            <person name="Feng M."/>
            <person name="Jian J."/>
            <person name="Zhang X."/>
            <person name="Luo G."/>
            <person name="Jiang Y."/>
            <person name="Liu J."/>
            <person name="Wang Z."/>
            <person name="Sha Y."/>
            <person name="Zhang B."/>
            <person name="Wu H."/>
            <person name="Tang D."/>
            <person name="Shen Q."/>
            <person name="Xue P."/>
            <person name="Zou S."/>
            <person name="Wang X."/>
            <person name="Liu X."/>
            <person name="Wang F."/>
            <person name="Yang Y."/>
            <person name="An X."/>
            <person name="Dong Z."/>
            <person name="Zhang K."/>
            <person name="Zhang X."/>
            <person name="Luo M.C."/>
            <person name="Dvorak J."/>
            <person name="Tong Y."/>
            <person name="Wang J."/>
            <person name="Yang H."/>
            <person name="Li Z."/>
            <person name="Wang D."/>
            <person name="Zhang A."/>
            <person name="Wang J."/>
        </authorList>
    </citation>
    <scope>NUCLEOTIDE SEQUENCE</scope>
    <source>
        <strain evidence="3">cv. G1812</strain>
    </source>
</reference>
<dbReference type="Proteomes" id="UP000015106">
    <property type="component" value="Chromosome 2"/>
</dbReference>
<dbReference type="Gramene" id="TuG1812G0200004513.01.T02">
    <property type="protein sequence ID" value="TuG1812G0200004513.01.T02"/>
    <property type="gene ID" value="TuG1812G0200004513.01"/>
</dbReference>
<name>A0A8R7PIR5_TRIUA</name>